<comment type="caution">
    <text evidence="1">The sequence shown here is derived from an EMBL/GenBank/DDBJ whole genome shotgun (WGS) entry which is preliminary data.</text>
</comment>
<keyword evidence="2" id="KW-1185">Reference proteome</keyword>
<evidence type="ECO:0000313" key="2">
    <source>
        <dbReference type="Proteomes" id="UP001346869"/>
    </source>
</evidence>
<dbReference type="EMBL" id="JAUZQC010000022">
    <property type="protein sequence ID" value="KAK5851108.1"/>
    <property type="molecule type" value="Genomic_DNA"/>
</dbReference>
<evidence type="ECO:0000313" key="1">
    <source>
        <dbReference type="EMBL" id="KAK5851108.1"/>
    </source>
</evidence>
<name>A0AAN8ADA8_ELEMC</name>
<dbReference type="Proteomes" id="UP001346869">
    <property type="component" value="Unassembled WGS sequence"/>
</dbReference>
<dbReference type="AlphaFoldDB" id="A0AAN8ADA8"/>
<gene>
    <name evidence="1" type="ORF">PBY51_001927</name>
</gene>
<protein>
    <submittedName>
        <fullName evidence="1">Uncharacterized protein</fullName>
    </submittedName>
</protein>
<sequence>MKSGDEQKSPKLQKHYNPIIQVEAEITLTYTPTPRFTEFNGAVRLTVPLHAAASLTLTLGKNAQGPGALSGRVHSAGAIPCSQLGHH</sequence>
<organism evidence="1 2">
    <name type="scientific">Eleginops maclovinus</name>
    <name type="common">Patagonian blennie</name>
    <name type="synonym">Eleginus maclovinus</name>
    <dbReference type="NCBI Taxonomy" id="56733"/>
    <lineage>
        <taxon>Eukaryota</taxon>
        <taxon>Metazoa</taxon>
        <taxon>Chordata</taxon>
        <taxon>Craniata</taxon>
        <taxon>Vertebrata</taxon>
        <taxon>Euteleostomi</taxon>
        <taxon>Actinopterygii</taxon>
        <taxon>Neopterygii</taxon>
        <taxon>Teleostei</taxon>
        <taxon>Neoteleostei</taxon>
        <taxon>Acanthomorphata</taxon>
        <taxon>Eupercaria</taxon>
        <taxon>Perciformes</taxon>
        <taxon>Notothenioidei</taxon>
        <taxon>Eleginopidae</taxon>
        <taxon>Eleginops</taxon>
    </lineage>
</organism>
<reference evidence="1 2" key="1">
    <citation type="journal article" date="2023" name="Genes (Basel)">
        <title>Chromosome-Level Genome Assembly and Circadian Gene Repertoire of the Patagonia Blennie Eleginops maclovinus-The Closest Ancestral Proxy of Antarctic Cryonotothenioids.</title>
        <authorList>
            <person name="Cheng C.C."/>
            <person name="Rivera-Colon A.G."/>
            <person name="Minhas B.F."/>
            <person name="Wilson L."/>
            <person name="Rayamajhi N."/>
            <person name="Vargas-Chacoff L."/>
            <person name="Catchen J.M."/>
        </authorList>
    </citation>
    <scope>NUCLEOTIDE SEQUENCE [LARGE SCALE GENOMIC DNA]</scope>
    <source>
        <strain evidence="1">JMC-PN-2008</strain>
    </source>
</reference>
<reference evidence="1 2" key="2">
    <citation type="journal article" date="2023" name="Mol. Biol. Evol.">
        <title>Genomics of Secondarily Temperate Adaptation in the Only Non-Antarctic Icefish.</title>
        <authorList>
            <person name="Rivera-Colon A.G."/>
            <person name="Rayamajhi N."/>
            <person name="Minhas B.F."/>
            <person name="Madrigal G."/>
            <person name="Bilyk K.T."/>
            <person name="Yoon V."/>
            <person name="Hune M."/>
            <person name="Gregory S."/>
            <person name="Cheng C.H.C."/>
            <person name="Catchen J.M."/>
        </authorList>
    </citation>
    <scope>NUCLEOTIDE SEQUENCE [LARGE SCALE GENOMIC DNA]</scope>
    <source>
        <strain evidence="1">JMC-PN-2008</strain>
    </source>
</reference>
<accession>A0AAN8ADA8</accession>
<proteinExistence type="predicted"/>